<dbReference type="InterPro" id="IPR012495">
    <property type="entry name" value="TadE-like_dom"/>
</dbReference>
<protein>
    <submittedName>
        <fullName evidence="2">Pilus assembly protein</fullName>
    </submittedName>
</protein>
<keyword evidence="3" id="KW-1185">Reference proteome</keyword>
<name>A0ABT3R502_9HYPH</name>
<dbReference type="Proteomes" id="UP001300261">
    <property type="component" value="Unassembled WGS sequence"/>
</dbReference>
<dbReference type="Pfam" id="PF07811">
    <property type="entry name" value="TadE"/>
    <property type="match status" value="1"/>
</dbReference>
<proteinExistence type="predicted"/>
<organism evidence="2 3">
    <name type="scientific">Roseibium salinum</name>
    <dbReference type="NCBI Taxonomy" id="1604349"/>
    <lineage>
        <taxon>Bacteria</taxon>
        <taxon>Pseudomonadati</taxon>
        <taxon>Pseudomonadota</taxon>
        <taxon>Alphaproteobacteria</taxon>
        <taxon>Hyphomicrobiales</taxon>
        <taxon>Stappiaceae</taxon>
        <taxon>Roseibium</taxon>
    </lineage>
</organism>
<dbReference type="RefSeq" id="WP_265964264.1">
    <property type="nucleotide sequence ID" value="NZ_JAPEVI010000003.1"/>
</dbReference>
<comment type="caution">
    <text evidence="2">The sequence shown here is derived from an EMBL/GenBank/DDBJ whole genome shotgun (WGS) entry which is preliminary data.</text>
</comment>
<sequence length="118" mass="12938">MEMALVLPVFLMIIFGIVEFGRALKTWNEVDHALGRAVRLINLDAKTTPQQIVTAMEAYLDDINTESLSVVATPTNISGTDYIKISVGFPFELILPFSSISTVNINVDRIAPILSATK</sequence>
<evidence type="ECO:0000259" key="1">
    <source>
        <dbReference type="Pfam" id="PF07811"/>
    </source>
</evidence>
<feature type="domain" description="TadE-like" evidence="1">
    <location>
        <begin position="2"/>
        <end position="39"/>
    </location>
</feature>
<accession>A0ABT3R502</accession>
<evidence type="ECO:0000313" key="3">
    <source>
        <dbReference type="Proteomes" id="UP001300261"/>
    </source>
</evidence>
<evidence type="ECO:0000313" key="2">
    <source>
        <dbReference type="EMBL" id="MCX2724344.1"/>
    </source>
</evidence>
<dbReference type="EMBL" id="JAPEVI010000003">
    <property type="protein sequence ID" value="MCX2724344.1"/>
    <property type="molecule type" value="Genomic_DNA"/>
</dbReference>
<gene>
    <name evidence="2" type="ORF">ON753_18535</name>
</gene>
<reference evidence="2 3" key="1">
    <citation type="journal article" date="2016" name="Int. J. Syst. Evol. Microbiol.">
        <title>Labrenzia salina sp. nov., isolated from the rhizosphere of the halophyte Arthrocnemum macrostachyum.</title>
        <authorList>
            <person name="Camacho M."/>
            <person name="Redondo-Gomez S."/>
            <person name="Rodriguez-Llorente I."/>
            <person name="Rohde M."/>
            <person name="Sproer C."/>
            <person name="Schumann P."/>
            <person name="Klenk H.P."/>
            <person name="Montero-Calasanz M.D.C."/>
        </authorList>
    </citation>
    <scope>NUCLEOTIDE SEQUENCE [LARGE SCALE GENOMIC DNA]</scope>
    <source>
        <strain evidence="2 3">DSM 29163</strain>
    </source>
</reference>